<name>A0A0G0TS28_9BACT</name>
<dbReference type="EMBL" id="LBXZ01000006">
    <property type="protein sequence ID" value="KKR40652.1"/>
    <property type="molecule type" value="Genomic_DNA"/>
</dbReference>
<organism evidence="6 7">
    <name type="scientific">Candidatus Yanofskybacteria bacterium GW2011_GWE2_40_11</name>
    <dbReference type="NCBI Taxonomy" id="1619033"/>
    <lineage>
        <taxon>Bacteria</taxon>
        <taxon>Candidatus Yanofskyibacteriota</taxon>
    </lineage>
</organism>
<comment type="caution">
    <text evidence="6">The sequence shown here is derived from an EMBL/GenBank/DDBJ whole genome shotgun (WGS) entry which is preliminary data.</text>
</comment>
<keyword evidence="3" id="KW-0732">Signal</keyword>
<proteinExistence type="predicted"/>
<evidence type="ECO:0000313" key="7">
    <source>
        <dbReference type="Proteomes" id="UP000034072"/>
    </source>
</evidence>
<dbReference type="Proteomes" id="UP000034072">
    <property type="component" value="Unassembled WGS sequence"/>
</dbReference>
<evidence type="ECO:0008006" key="8">
    <source>
        <dbReference type="Google" id="ProtNLM"/>
    </source>
</evidence>
<evidence type="ECO:0000256" key="2">
    <source>
        <dbReference type="ARBA" id="ARBA00022525"/>
    </source>
</evidence>
<comment type="subcellular location">
    <subcellularLocation>
        <location evidence="1">Secreted</location>
    </subcellularLocation>
</comment>
<keyword evidence="2" id="KW-0964">Secreted</keyword>
<evidence type="ECO:0000313" key="6">
    <source>
        <dbReference type="EMBL" id="KKR40652.1"/>
    </source>
</evidence>
<evidence type="ECO:0000256" key="4">
    <source>
        <dbReference type="ARBA" id="ARBA00022837"/>
    </source>
</evidence>
<reference evidence="6 7" key="1">
    <citation type="journal article" date="2015" name="Nature">
        <title>rRNA introns, odd ribosomes, and small enigmatic genomes across a large radiation of phyla.</title>
        <authorList>
            <person name="Brown C.T."/>
            <person name="Hug L.A."/>
            <person name="Thomas B.C."/>
            <person name="Sharon I."/>
            <person name="Castelle C.J."/>
            <person name="Singh A."/>
            <person name="Wilkins M.J."/>
            <person name="Williams K.H."/>
            <person name="Banfield J.F."/>
        </authorList>
    </citation>
    <scope>NUCLEOTIDE SEQUENCE [LARGE SCALE GENOMIC DNA]</scope>
</reference>
<keyword evidence="4" id="KW-0106">Calcium</keyword>
<dbReference type="AlphaFoldDB" id="A0A0G0TS28"/>
<evidence type="ECO:0000256" key="1">
    <source>
        <dbReference type="ARBA" id="ARBA00004613"/>
    </source>
</evidence>
<feature type="region of interest" description="Disordered" evidence="5">
    <location>
        <begin position="46"/>
        <end position="74"/>
    </location>
</feature>
<evidence type="ECO:0000256" key="5">
    <source>
        <dbReference type="SAM" id="MobiDB-lite"/>
    </source>
</evidence>
<sequence>MTAKIKLIFGALGLVALISVLSLYGKFRSGSSLDVAPSRNEIDMSLETDTDHDGLSNAEESIWGTDFQNPDSDGDGFKDGEEVISGHDPMKKGPDDLVESDNITKNFLAMTLASYADGSIKTSDPDYIDKLSDMTNSIASEVIFNKPRTFNLKTTSASTQNSQAYIQAISPNFEKIMIEFYGEVADLESKLALIESRGFADQEVNRYFSSKSKVFLDITDSIERIIVPTDWKDAHLAILRMSYNLAGVNKTIAGGDKDPIKAIAGFNGLKTLIDGSSDVINPFIIGAQKLNLKGSSFLEKLVRNEI</sequence>
<protein>
    <recommendedName>
        <fullName evidence="8">Thrombospondin type 3 repeat superfamily protein</fullName>
    </recommendedName>
</protein>
<accession>A0A0G0TS28</accession>
<dbReference type="InterPro" id="IPR059100">
    <property type="entry name" value="TSP3_bac"/>
</dbReference>
<gene>
    <name evidence="6" type="ORF">UT75_C0006G0031</name>
</gene>
<evidence type="ECO:0000256" key="3">
    <source>
        <dbReference type="ARBA" id="ARBA00022729"/>
    </source>
</evidence>
<dbReference type="Pfam" id="PF18884">
    <property type="entry name" value="TSP3_bac"/>
    <property type="match status" value="2"/>
</dbReference>